<dbReference type="AlphaFoldDB" id="A0A1M5GB23"/>
<sequence>MNRTACTLAVGLLVIPILGVAALTTPEAKAQMSPSCGVPLALDDGWPIDTPEALGFDRSRLCGLADRLREADDVHSVVVARHGRLVFERYFAGYDEPWGYDDKRYEFDATMKHDMRSVSKSIVSLLTGIAIDRRLIDGVDAPALPFFPEMASTAGEGWAGVRLGDLLTMSSGISWDENRAWTDPKNDEPYLGSEADPIRYVFSKPIVTTPGTRWNYNGGGVDLLGTILARQSGQSLDAFARDALFAPLGITDFEWQTYRNGKVSAAAGLRLRPRDATKIGQLVLNKGVWQGASIVPADWIEQSVVPRFQALGYFGGLFFYGRFWWLGRTLSGGQEVPWISAMGLGGQRIFIVPTLDLVVTSTSGLYTDPRQGTAALDMLGVIIAAVRE</sequence>
<protein>
    <submittedName>
        <fullName evidence="2">CubicO group peptidase, beta-lactamase class C family</fullName>
    </submittedName>
</protein>
<dbReference type="OrthoDB" id="9814204at2"/>
<reference evidence="2 3" key="1">
    <citation type="submission" date="2016-11" db="EMBL/GenBank/DDBJ databases">
        <authorList>
            <person name="Jaros S."/>
            <person name="Januszkiewicz K."/>
            <person name="Wedrychowicz H."/>
        </authorList>
    </citation>
    <scope>NUCLEOTIDE SEQUENCE [LARGE SCALE GENOMIC DNA]</scope>
    <source>
        <strain evidence="2 3">GAS242</strain>
    </source>
</reference>
<accession>A0A1M5GB23</accession>
<evidence type="ECO:0000259" key="1">
    <source>
        <dbReference type="Pfam" id="PF00144"/>
    </source>
</evidence>
<dbReference type="PANTHER" id="PTHR43283:SF7">
    <property type="entry name" value="BETA-LACTAMASE-RELATED DOMAIN-CONTAINING PROTEIN"/>
    <property type="match status" value="1"/>
</dbReference>
<dbReference type="SUPFAM" id="SSF56601">
    <property type="entry name" value="beta-lactamase/transpeptidase-like"/>
    <property type="match status" value="1"/>
</dbReference>
<feature type="domain" description="Beta-lactamase-related" evidence="1">
    <location>
        <begin position="76"/>
        <end position="360"/>
    </location>
</feature>
<dbReference type="Proteomes" id="UP000190675">
    <property type="component" value="Chromosome I"/>
</dbReference>
<organism evidence="2 3">
    <name type="scientific">Bradyrhizobium erythrophlei</name>
    <dbReference type="NCBI Taxonomy" id="1437360"/>
    <lineage>
        <taxon>Bacteria</taxon>
        <taxon>Pseudomonadati</taxon>
        <taxon>Pseudomonadota</taxon>
        <taxon>Alphaproteobacteria</taxon>
        <taxon>Hyphomicrobiales</taxon>
        <taxon>Nitrobacteraceae</taxon>
        <taxon>Bradyrhizobium</taxon>
    </lineage>
</organism>
<evidence type="ECO:0000313" key="2">
    <source>
        <dbReference type="EMBL" id="SHG01010.1"/>
    </source>
</evidence>
<proteinExistence type="predicted"/>
<dbReference type="InterPro" id="IPR001466">
    <property type="entry name" value="Beta-lactam-related"/>
</dbReference>
<dbReference type="InterPro" id="IPR012338">
    <property type="entry name" value="Beta-lactam/transpept-like"/>
</dbReference>
<gene>
    <name evidence="2" type="ORF">SAMN05444169_0036</name>
</gene>
<dbReference type="PANTHER" id="PTHR43283">
    <property type="entry name" value="BETA-LACTAMASE-RELATED"/>
    <property type="match status" value="1"/>
</dbReference>
<dbReference type="EMBL" id="LT670818">
    <property type="protein sequence ID" value="SHG01010.1"/>
    <property type="molecule type" value="Genomic_DNA"/>
</dbReference>
<dbReference type="Gene3D" id="3.40.710.10">
    <property type="entry name" value="DD-peptidase/beta-lactamase superfamily"/>
    <property type="match status" value="1"/>
</dbReference>
<dbReference type="Pfam" id="PF00144">
    <property type="entry name" value="Beta-lactamase"/>
    <property type="match status" value="1"/>
</dbReference>
<evidence type="ECO:0000313" key="3">
    <source>
        <dbReference type="Proteomes" id="UP000190675"/>
    </source>
</evidence>
<name>A0A1M5GB23_9BRAD</name>
<dbReference type="InterPro" id="IPR050789">
    <property type="entry name" value="Diverse_Enzym_Activities"/>
</dbReference>